<evidence type="ECO:0000313" key="4">
    <source>
        <dbReference type="EMBL" id="KAH1063239.1"/>
    </source>
</evidence>
<feature type="compositionally biased region" description="Basic and acidic residues" evidence="2">
    <location>
        <begin position="196"/>
        <end position="211"/>
    </location>
</feature>
<proteinExistence type="predicted"/>
<comment type="caution">
    <text evidence="4">The sequence shown here is derived from an EMBL/GenBank/DDBJ whole genome shotgun (WGS) entry which is preliminary data.</text>
</comment>
<evidence type="ECO:0000313" key="5">
    <source>
        <dbReference type="Proteomes" id="UP000828251"/>
    </source>
</evidence>
<evidence type="ECO:0000259" key="3">
    <source>
        <dbReference type="PROSITE" id="PS50102"/>
    </source>
</evidence>
<gene>
    <name evidence="4" type="ORF">J1N35_028226</name>
</gene>
<dbReference type="GO" id="GO:0003723">
    <property type="term" value="F:RNA binding"/>
    <property type="evidence" value="ECO:0007669"/>
    <property type="project" value="UniProtKB-UniRule"/>
</dbReference>
<sequence length="211" mass="24091">MFVSNISASMHWKGLWALFSYHGKVVDTFISEKKSKGGMRFGFVRYANYSNARRAISILNGFVILGSRIWVKVGRFKERLVLAERITWVEISGVPMHCWNYETFKRIAGKWGNLVSMGENLSGANNFEKVEMLISISQVKRIDEMVFLEVGDVRFLVSVRELGWSEDFKNKVSKKVSNQVVVDESVSESKSMFGLEPKKGLDSTESSRRNQ</sequence>
<keyword evidence="5" id="KW-1185">Reference proteome</keyword>
<dbReference type="EMBL" id="JAIQCV010000009">
    <property type="protein sequence ID" value="KAH1063239.1"/>
    <property type="molecule type" value="Genomic_DNA"/>
</dbReference>
<name>A0A9D3UWA7_9ROSI</name>
<dbReference type="SUPFAM" id="SSF54928">
    <property type="entry name" value="RNA-binding domain, RBD"/>
    <property type="match status" value="1"/>
</dbReference>
<dbReference type="CDD" id="cd00590">
    <property type="entry name" value="RRM_SF"/>
    <property type="match status" value="1"/>
</dbReference>
<dbReference type="AlphaFoldDB" id="A0A9D3UWA7"/>
<accession>A0A9D3UWA7</accession>
<dbReference type="PROSITE" id="PS50102">
    <property type="entry name" value="RRM"/>
    <property type="match status" value="1"/>
</dbReference>
<dbReference type="SMART" id="SM00360">
    <property type="entry name" value="RRM"/>
    <property type="match status" value="1"/>
</dbReference>
<dbReference type="InterPro" id="IPR035979">
    <property type="entry name" value="RBD_domain_sf"/>
</dbReference>
<evidence type="ECO:0000256" key="2">
    <source>
        <dbReference type="SAM" id="MobiDB-lite"/>
    </source>
</evidence>
<organism evidence="4 5">
    <name type="scientific">Gossypium stocksii</name>
    <dbReference type="NCBI Taxonomy" id="47602"/>
    <lineage>
        <taxon>Eukaryota</taxon>
        <taxon>Viridiplantae</taxon>
        <taxon>Streptophyta</taxon>
        <taxon>Embryophyta</taxon>
        <taxon>Tracheophyta</taxon>
        <taxon>Spermatophyta</taxon>
        <taxon>Magnoliopsida</taxon>
        <taxon>eudicotyledons</taxon>
        <taxon>Gunneridae</taxon>
        <taxon>Pentapetalae</taxon>
        <taxon>rosids</taxon>
        <taxon>malvids</taxon>
        <taxon>Malvales</taxon>
        <taxon>Malvaceae</taxon>
        <taxon>Malvoideae</taxon>
        <taxon>Gossypium</taxon>
    </lineage>
</organism>
<dbReference type="InterPro" id="IPR000504">
    <property type="entry name" value="RRM_dom"/>
</dbReference>
<dbReference type="InterPro" id="IPR012677">
    <property type="entry name" value="Nucleotide-bd_a/b_plait_sf"/>
</dbReference>
<dbReference type="OrthoDB" id="998068at2759"/>
<feature type="domain" description="RRM" evidence="3">
    <location>
        <begin position="1"/>
        <end position="76"/>
    </location>
</feature>
<protein>
    <recommendedName>
        <fullName evidence="3">RRM domain-containing protein</fullName>
    </recommendedName>
</protein>
<dbReference type="Pfam" id="PF00076">
    <property type="entry name" value="RRM_1"/>
    <property type="match status" value="1"/>
</dbReference>
<evidence type="ECO:0000256" key="1">
    <source>
        <dbReference type="PROSITE-ProRule" id="PRU00176"/>
    </source>
</evidence>
<reference evidence="4 5" key="1">
    <citation type="journal article" date="2021" name="Plant Biotechnol. J.">
        <title>Multi-omics assisted identification of the key and species-specific regulatory components of drought-tolerant mechanisms in Gossypium stocksii.</title>
        <authorList>
            <person name="Yu D."/>
            <person name="Ke L."/>
            <person name="Zhang D."/>
            <person name="Wu Y."/>
            <person name="Sun Y."/>
            <person name="Mei J."/>
            <person name="Sun J."/>
            <person name="Sun Y."/>
        </authorList>
    </citation>
    <scope>NUCLEOTIDE SEQUENCE [LARGE SCALE GENOMIC DNA]</scope>
    <source>
        <strain evidence="5">cv. E1</strain>
        <tissue evidence="4">Leaf</tissue>
    </source>
</reference>
<feature type="region of interest" description="Disordered" evidence="2">
    <location>
        <begin position="183"/>
        <end position="211"/>
    </location>
</feature>
<dbReference type="Gene3D" id="3.30.70.330">
    <property type="match status" value="1"/>
</dbReference>
<keyword evidence="1" id="KW-0694">RNA-binding</keyword>
<dbReference type="Proteomes" id="UP000828251">
    <property type="component" value="Unassembled WGS sequence"/>
</dbReference>